<dbReference type="RefSeq" id="WP_262843094.1">
    <property type="nucleotide sequence ID" value="NZ_JANZYP010000015.1"/>
</dbReference>
<feature type="region of interest" description="Disordered" evidence="3">
    <location>
        <begin position="182"/>
        <end position="211"/>
    </location>
</feature>
<feature type="region of interest" description="Disordered" evidence="3">
    <location>
        <begin position="771"/>
        <end position="815"/>
    </location>
</feature>
<dbReference type="CDD" id="cd15831">
    <property type="entry name" value="BTAD"/>
    <property type="match status" value="1"/>
</dbReference>
<keyword evidence="2" id="KW-0238">DNA-binding</keyword>
<sequence>MRIAVLGSFEVRDDDGTALDVSGPRLRRLLAALALPAGRAVATASLIDDVWGDDPPAGALRALQSLVSRLRQVVPVAVEALPYGYRMAGTVTDVREFERSGEAGRHAWRLGDAETTIRELTTALRLWRGVPFTGLGPGFAPATAARLTDLHLSATEDLLDARLTTLEQGLTTSGRARNTLLDHSADLPSGHAGDGPGGAGDTSGRAGDGSGCAGDVAAEVAALVAAHPLRERLHGLRMRALRAAGRPAEALEAFEHARATLADRLGADPSPALRALHLDLLRDPGPEERGPGRAPGNLRAPLTSFVGRDAELAQVGDLLATSRLVTLAGPGGVGKTRLATEAAAAWAHRTGEGAWLVELAGVRDPLEITGAVLTALGVREAGGDGGRLVGALRDRRLLVVLDNCEHLIDACARIAEDVLGECPGVRVLATSREPLSIAGESIVGVGRLAVPPPGYRPGDASSYPAIRLFADRAALARPGFTIARDDEAAVVEICRRLDGLPLAIELACARLRSLPVTEIRDRLGDRFRLLTGGSRTVLPRHQTLEAVVAWSWDLLTGPERRLARRLAVFTGGATVESAEAVCADDEARTGHAVERRTGATDEGRAGNGEEGRAGDGEEPGARSGGADREEVRVGEVLDLLRVLVDKSLVELVEVPGAPARYRMLDTIRDFTAARLVRAGESGRVRQAHAYHFLAGAEAADLALRGPDQLRHLAWLTREHDNLTTALRWAVDDADAEAAGRLCTALGWFWVLRGDHAEAATWLEESLALDRRPAGRDHAGPGERTRDSLRPGPEKPGPVQPEAREPRRPGAAAGGGVAGRVVAGAQVFAAMHHSATHRPELSVRASEEAQRLADAGTPPDHPVAVVFWPVMKLLPRYELGAALEGLSALADHPDPWVSAAAVLLGGLSRENSGDAAGALVSLEDARKRFLDIGDRWGVATATGSLGYIRSLAGDHAGAIAAMAEARGLAEVLGAEDDVAVMLAEQGVERMRSGDLAGARADLTRSLSVGRSRGSRTTMAFVESALGELAMASGDLPQAGDLLDRALEKVGVLGGLPPRVRALTLLRRARLSLLADPAYGPASVYLREAVELARRSGDRPIVARAAETLAEAALAGGRPVEAGRMLGLAEVLRGMPDHGSPEVRKMEAGGRAAAAEAFTAARASAAALSPDAALAALLDGQERLR</sequence>
<dbReference type="InterPro" id="IPR016032">
    <property type="entry name" value="Sig_transdc_resp-reg_C-effctor"/>
</dbReference>
<keyword evidence="7" id="KW-1185">Reference proteome</keyword>
<evidence type="ECO:0000256" key="2">
    <source>
        <dbReference type="ARBA" id="ARBA00023125"/>
    </source>
</evidence>
<evidence type="ECO:0000313" key="6">
    <source>
        <dbReference type="EMBL" id="MFC4585511.1"/>
    </source>
</evidence>
<dbReference type="InterPro" id="IPR036388">
    <property type="entry name" value="WH-like_DNA-bd_sf"/>
</dbReference>
<dbReference type="InterPro" id="IPR001867">
    <property type="entry name" value="OmpR/PhoB-type_DNA-bd"/>
</dbReference>
<dbReference type="SMART" id="SM01043">
    <property type="entry name" value="BTAD"/>
    <property type="match status" value="1"/>
</dbReference>
<comment type="similarity">
    <text evidence="1">Belongs to the AfsR/DnrI/RedD regulatory family.</text>
</comment>
<dbReference type="PANTHER" id="PTHR47691:SF3">
    <property type="entry name" value="HTH-TYPE TRANSCRIPTIONAL REGULATOR RV0890C-RELATED"/>
    <property type="match status" value="1"/>
</dbReference>
<organism evidence="6 7">
    <name type="scientific">Sphaerisporangium corydalis</name>
    <dbReference type="NCBI Taxonomy" id="1441875"/>
    <lineage>
        <taxon>Bacteria</taxon>
        <taxon>Bacillati</taxon>
        <taxon>Actinomycetota</taxon>
        <taxon>Actinomycetes</taxon>
        <taxon>Streptosporangiales</taxon>
        <taxon>Streptosporangiaceae</taxon>
        <taxon>Sphaerisporangium</taxon>
    </lineage>
</organism>
<evidence type="ECO:0000259" key="4">
    <source>
        <dbReference type="SMART" id="SM00862"/>
    </source>
</evidence>
<accession>A0ABV9EAK9</accession>
<dbReference type="InterPro" id="IPR027417">
    <property type="entry name" value="P-loop_NTPase"/>
</dbReference>
<gene>
    <name evidence="6" type="ORF">ACFO8L_05485</name>
</gene>
<dbReference type="Gene3D" id="1.10.10.10">
    <property type="entry name" value="Winged helix-like DNA-binding domain superfamily/Winged helix DNA-binding domain"/>
    <property type="match status" value="1"/>
</dbReference>
<evidence type="ECO:0000313" key="7">
    <source>
        <dbReference type="Proteomes" id="UP001595891"/>
    </source>
</evidence>
<dbReference type="Pfam" id="PF03704">
    <property type="entry name" value="BTAD"/>
    <property type="match status" value="2"/>
</dbReference>
<feature type="domain" description="Bacterial transcriptional activator" evidence="5">
    <location>
        <begin position="92"/>
        <end position="281"/>
    </location>
</feature>
<evidence type="ECO:0000256" key="3">
    <source>
        <dbReference type="SAM" id="MobiDB-lite"/>
    </source>
</evidence>
<protein>
    <submittedName>
        <fullName evidence="6">BTAD domain-containing putative transcriptional regulator</fullName>
    </submittedName>
</protein>
<feature type="domain" description="OmpR/PhoB-type" evidence="4">
    <location>
        <begin position="16"/>
        <end position="87"/>
    </location>
</feature>
<name>A0ABV9EAK9_9ACTN</name>
<dbReference type="EMBL" id="JBHSFN010000002">
    <property type="protein sequence ID" value="MFC4585511.1"/>
    <property type="molecule type" value="Genomic_DNA"/>
</dbReference>
<dbReference type="Pfam" id="PF00486">
    <property type="entry name" value="Trans_reg_C"/>
    <property type="match status" value="1"/>
</dbReference>
<feature type="region of interest" description="Disordered" evidence="3">
    <location>
        <begin position="586"/>
        <end position="628"/>
    </location>
</feature>
<reference evidence="7" key="1">
    <citation type="journal article" date="2019" name="Int. J. Syst. Evol. Microbiol.">
        <title>The Global Catalogue of Microorganisms (GCM) 10K type strain sequencing project: providing services to taxonomists for standard genome sequencing and annotation.</title>
        <authorList>
            <consortium name="The Broad Institute Genomics Platform"/>
            <consortium name="The Broad Institute Genome Sequencing Center for Infectious Disease"/>
            <person name="Wu L."/>
            <person name="Ma J."/>
        </authorList>
    </citation>
    <scope>NUCLEOTIDE SEQUENCE [LARGE SCALE GENOMIC DNA]</scope>
    <source>
        <strain evidence="7">CCUG 49560</strain>
    </source>
</reference>
<dbReference type="PANTHER" id="PTHR47691">
    <property type="entry name" value="REGULATOR-RELATED"/>
    <property type="match status" value="1"/>
</dbReference>
<proteinExistence type="inferred from homology"/>
<feature type="compositionally biased region" description="Basic and acidic residues" evidence="3">
    <location>
        <begin position="586"/>
        <end position="615"/>
    </location>
</feature>
<dbReference type="PRINTS" id="PR00364">
    <property type="entry name" value="DISEASERSIST"/>
</dbReference>
<dbReference type="SUPFAM" id="SSF48452">
    <property type="entry name" value="TPR-like"/>
    <property type="match status" value="2"/>
</dbReference>
<comment type="caution">
    <text evidence="6">The sequence shown here is derived from an EMBL/GenBank/DDBJ whole genome shotgun (WGS) entry which is preliminary data.</text>
</comment>
<dbReference type="SUPFAM" id="SSF46894">
    <property type="entry name" value="C-terminal effector domain of the bipartite response regulators"/>
    <property type="match status" value="1"/>
</dbReference>
<dbReference type="Proteomes" id="UP001595891">
    <property type="component" value="Unassembled WGS sequence"/>
</dbReference>
<feature type="compositionally biased region" description="Gly residues" evidence="3">
    <location>
        <begin position="192"/>
        <end position="211"/>
    </location>
</feature>
<feature type="compositionally biased region" description="Basic and acidic residues" evidence="3">
    <location>
        <begin position="771"/>
        <end position="792"/>
    </location>
</feature>
<dbReference type="SMART" id="SM00862">
    <property type="entry name" value="Trans_reg_C"/>
    <property type="match status" value="1"/>
</dbReference>
<dbReference type="Gene3D" id="3.40.50.300">
    <property type="entry name" value="P-loop containing nucleotide triphosphate hydrolases"/>
    <property type="match status" value="1"/>
</dbReference>
<dbReference type="SUPFAM" id="SSF52540">
    <property type="entry name" value="P-loop containing nucleoside triphosphate hydrolases"/>
    <property type="match status" value="1"/>
</dbReference>
<dbReference type="Gene3D" id="1.25.40.10">
    <property type="entry name" value="Tetratricopeptide repeat domain"/>
    <property type="match status" value="2"/>
</dbReference>
<dbReference type="InterPro" id="IPR011990">
    <property type="entry name" value="TPR-like_helical_dom_sf"/>
</dbReference>
<dbReference type="InterPro" id="IPR005158">
    <property type="entry name" value="BTAD"/>
</dbReference>
<evidence type="ECO:0000256" key="1">
    <source>
        <dbReference type="ARBA" id="ARBA00005820"/>
    </source>
</evidence>
<evidence type="ECO:0000259" key="5">
    <source>
        <dbReference type="SMART" id="SM01043"/>
    </source>
</evidence>